<protein>
    <submittedName>
        <fullName evidence="1">Uncharacterized protein</fullName>
    </submittedName>
</protein>
<sequence>MSLTLLITTRPVAQAVIARCVAESLPEHGWALRPGTETECGRDWALNLQLAPCGEPVQGLIQAMLGRRWLVALDFTAD</sequence>
<dbReference type="KEGG" id="pfuw:KF707C_28010"/>
<evidence type="ECO:0000313" key="1">
    <source>
        <dbReference type="EMBL" id="BAU74489.1"/>
    </source>
</evidence>
<dbReference type="RefSeq" id="WP_003452295.1">
    <property type="nucleotide sequence ID" value="NZ_AJMR01000170.1"/>
</dbReference>
<dbReference type="AlphaFoldDB" id="A0AAD1FFY0"/>
<evidence type="ECO:0000313" key="2">
    <source>
        <dbReference type="Proteomes" id="UP000218554"/>
    </source>
</evidence>
<keyword evidence="2" id="KW-1185">Reference proteome</keyword>
<gene>
    <name evidence="1" type="ORF">KF707C_28010</name>
</gene>
<proteinExistence type="predicted"/>
<accession>A0AAD1FFY0</accession>
<organism evidence="1 2">
    <name type="scientific">Metapseudomonas furukawaii</name>
    <name type="common">Pseudomonas furukawaii</name>
    <dbReference type="NCBI Taxonomy" id="1149133"/>
    <lineage>
        <taxon>Bacteria</taxon>
        <taxon>Pseudomonadati</taxon>
        <taxon>Pseudomonadota</taxon>
        <taxon>Gammaproteobacteria</taxon>
        <taxon>Pseudomonadales</taxon>
        <taxon>Pseudomonadaceae</taxon>
        <taxon>Metapseudomonas</taxon>
    </lineage>
</organism>
<name>A0AAD1FFY0_METFU</name>
<reference evidence="1 2" key="2">
    <citation type="journal article" date="2017" name="Int. J. Syst. Evol. Microbiol.">
        <title>Pseudomonas furukawaii sp. nov., a polychlorinated biphenyl-degrading bacterium isolated from biphenyl-contaminated soil in Japan.</title>
        <authorList>
            <person name="Kimura N."/>
            <person name="Watanabe T."/>
            <person name="Suenaga H."/>
            <person name="Fujihara H."/>
            <person name="Futagami T."/>
            <person name="Goto M."/>
            <person name="Hanada S."/>
            <person name="Hirose J."/>
        </authorList>
    </citation>
    <scope>NUCLEOTIDE SEQUENCE [LARGE SCALE GENOMIC DNA]</scope>
    <source>
        <strain evidence="2">DSM 10086 / NBRC 110670 / KF707</strain>
    </source>
</reference>
<reference evidence="2" key="1">
    <citation type="submission" date="2015-05" db="EMBL/GenBank/DDBJ databases">
        <title>Draft genome sequencing of a biphenyl-degrading bacterium, Pseudomonas balearica KF707 (=NBRC110670).</title>
        <authorList>
            <person name="Kimura N."/>
            <person name="Hirose J."/>
            <person name="Watanabe T."/>
            <person name="Suenaga H."/>
            <person name="Fujihara H."/>
            <person name="Noguchi M."/>
            <person name="Hashimoto M."/>
            <person name="Shimodaira J."/>
            <person name="Tsuchikane K."/>
            <person name="Hosoyama A."/>
            <person name="Yamazoe A."/>
            <person name="Fujita N."/>
            <person name="Furukawa K."/>
        </authorList>
    </citation>
    <scope>NUCLEOTIDE SEQUENCE [LARGE SCALE GENOMIC DNA]</scope>
    <source>
        <strain evidence="2">DSM 10086 / NBRC 110670 / KF707</strain>
    </source>
</reference>
<dbReference type="Proteomes" id="UP000218554">
    <property type="component" value="Chromosome"/>
</dbReference>
<dbReference type="EMBL" id="AP014862">
    <property type="protein sequence ID" value="BAU74489.1"/>
    <property type="molecule type" value="Genomic_DNA"/>
</dbReference>